<dbReference type="PROSITE" id="PS50958">
    <property type="entry name" value="SMB_2"/>
    <property type="match status" value="1"/>
</dbReference>
<keyword evidence="4" id="KW-0472">Membrane</keyword>
<dbReference type="PANTHER" id="PTHR20920">
    <property type="entry name" value="RPE-SPONDIN"/>
    <property type="match status" value="1"/>
</dbReference>
<dbReference type="PROSITE" id="PS00524">
    <property type="entry name" value="SMB_1"/>
    <property type="match status" value="1"/>
</dbReference>
<dbReference type="SUPFAM" id="SSF82895">
    <property type="entry name" value="TSP-1 type 1 repeat"/>
    <property type="match status" value="1"/>
</dbReference>
<gene>
    <name evidence="6" type="ORF">B4U79_10882</name>
</gene>
<evidence type="ECO:0000313" key="7">
    <source>
        <dbReference type="Proteomes" id="UP000285301"/>
    </source>
</evidence>
<accession>A0A3S3P3E3</accession>
<evidence type="ECO:0000259" key="5">
    <source>
        <dbReference type="PROSITE" id="PS50958"/>
    </source>
</evidence>
<dbReference type="InterPro" id="IPR056801">
    <property type="entry name" value="SBSPON_C"/>
</dbReference>
<evidence type="ECO:0000256" key="4">
    <source>
        <dbReference type="SAM" id="Phobius"/>
    </source>
</evidence>
<reference evidence="6 7" key="1">
    <citation type="journal article" date="2018" name="Gigascience">
        <title>Genomes of trombidid mites reveal novel predicted allergens and laterally-transferred genes associated with secondary metabolism.</title>
        <authorList>
            <person name="Dong X."/>
            <person name="Chaisiri K."/>
            <person name="Xia D."/>
            <person name="Armstrong S.D."/>
            <person name="Fang Y."/>
            <person name="Donnelly M.J."/>
            <person name="Kadowaki T."/>
            <person name="McGarry J.W."/>
            <person name="Darby A.C."/>
            <person name="Makepeace B.L."/>
        </authorList>
    </citation>
    <scope>NUCLEOTIDE SEQUENCE [LARGE SCALE GENOMIC DNA]</scope>
    <source>
        <strain evidence="6">UoL-WK</strain>
    </source>
</reference>
<dbReference type="Gene3D" id="2.20.100.10">
    <property type="entry name" value="Thrombospondin type-1 (TSP1) repeat"/>
    <property type="match status" value="1"/>
</dbReference>
<comment type="caution">
    <text evidence="6">The sequence shown here is derived from an EMBL/GenBank/DDBJ whole genome shotgun (WGS) entry which is preliminary data.</text>
</comment>
<dbReference type="Pfam" id="PF25031">
    <property type="entry name" value="SBSPON_C"/>
    <property type="match status" value="1"/>
</dbReference>
<dbReference type="FunFam" id="2.20.100.10:FF:000026">
    <property type="entry name" value="Spondin 1"/>
    <property type="match status" value="1"/>
</dbReference>
<dbReference type="InterPro" id="IPR036024">
    <property type="entry name" value="Somatomedin_B-like_dom_sf"/>
</dbReference>
<evidence type="ECO:0000256" key="2">
    <source>
        <dbReference type="ARBA" id="ARBA00023157"/>
    </source>
</evidence>
<feature type="non-terminal residue" evidence="6">
    <location>
        <position position="1"/>
    </location>
</feature>
<dbReference type="InterPro" id="IPR001212">
    <property type="entry name" value="Somatomedin_B_dom"/>
</dbReference>
<keyword evidence="4" id="KW-0812">Transmembrane</keyword>
<evidence type="ECO:0000313" key="6">
    <source>
        <dbReference type="EMBL" id="RWS11239.1"/>
    </source>
</evidence>
<feature type="transmembrane region" description="Helical" evidence="4">
    <location>
        <begin position="12"/>
        <end position="33"/>
    </location>
</feature>
<dbReference type="SUPFAM" id="SSF90188">
    <property type="entry name" value="Somatomedin B domain"/>
    <property type="match status" value="1"/>
</dbReference>
<dbReference type="Proteomes" id="UP000285301">
    <property type="component" value="Unassembled WGS sequence"/>
</dbReference>
<keyword evidence="7" id="KW-1185">Reference proteome</keyword>
<dbReference type="PANTHER" id="PTHR20920:SF5">
    <property type="entry name" value="SMB DOMAIN-CONTAINING PROTEIN"/>
    <property type="match status" value="1"/>
</dbReference>
<evidence type="ECO:0000256" key="1">
    <source>
        <dbReference type="ARBA" id="ARBA00022729"/>
    </source>
</evidence>
<dbReference type="InterPro" id="IPR036383">
    <property type="entry name" value="TSP1_rpt_sf"/>
</dbReference>
<name>A0A3S3P3E3_9ACAR</name>
<dbReference type="InterPro" id="IPR039942">
    <property type="entry name" value="SBSPO"/>
</dbReference>
<feature type="domain" description="SMB" evidence="5">
    <location>
        <begin position="50"/>
        <end position="98"/>
    </location>
</feature>
<dbReference type="EMBL" id="NCKU01001793">
    <property type="protein sequence ID" value="RWS11239.1"/>
    <property type="molecule type" value="Genomic_DNA"/>
</dbReference>
<dbReference type="AlphaFoldDB" id="A0A3S3P3E3"/>
<dbReference type="PROSITE" id="PS50092">
    <property type="entry name" value="TSP1"/>
    <property type="match status" value="1"/>
</dbReference>
<dbReference type="STRING" id="1965070.A0A3S3P3E3"/>
<keyword evidence="3" id="KW-0325">Glycoprotein</keyword>
<dbReference type="Gene3D" id="4.10.410.20">
    <property type="match status" value="1"/>
</dbReference>
<dbReference type="InterPro" id="IPR000884">
    <property type="entry name" value="TSP1_rpt"/>
</dbReference>
<protein>
    <submittedName>
        <fullName evidence="6">Somatomedin-B and thrombospondin type-1 domain-containing protein-like protein</fullName>
    </submittedName>
</protein>
<proteinExistence type="predicted"/>
<evidence type="ECO:0000256" key="3">
    <source>
        <dbReference type="ARBA" id="ARBA00023180"/>
    </source>
</evidence>
<dbReference type="OrthoDB" id="98591at2759"/>
<keyword evidence="1" id="KW-0732">Signal</keyword>
<dbReference type="Pfam" id="PF19028">
    <property type="entry name" value="TSP1_spondin"/>
    <property type="match status" value="1"/>
</dbReference>
<keyword evidence="2" id="KW-1015">Disulfide bond</keyword>
<dbReference type="Pfam" id="PF01033">
    <property type="entry name" value="Somatomedin_B"/>
    <property type="match status" value="1"/>
</dbReference>
<sequence length="294" mass="33341">VKPKETKFTFVLFKMLLKYFTFGVIYAFVSLSFTKGQQSCKEAQLCCPGRDSSCVVQKTKANAIIEDIDEDKGCYCDHACMTLGDCCSDYKEACGVIDCELSEWGQWSECDVECGLGTMSRKRKILREPQNGGKECEELQQKRGCHGHKCESRATAKASRESALILPSTFLSTRTINATLDLRKNILLRYPKDPLKEKSHDYCVVFEVTKTRKGCDHLGEAMKKHSPGNRVCVICELAAMRKHLGYRCLGHGVDDRQTRWTLLSNPDCHGRWIRRSHHNECPCHSDGHPDFIFV</sequence>
<organism evidence="6 7">
    <name type="scientific">Dinothrombium tinctorium</name>
    <dbReference type="NCBI Taxonomy" id="1965070"/>
    <lineage>
        <taxon>Eukaryota</taxon>
        <taxon>Metazoa</taxon>
        <taxon>Ecdysozoa</taxon>
        <taxon>Arthropoda</taxon>
        <taxon>Chelicerata</taxon>
        <taxon>Arachnida</taxon>
        <taxon>Acari</taxon>
        <taxon>Acariformes</taxon>
        <taxon>Trombidiformes</taxon>
        <taxon>Prostigmata</taxon>
        <taxon>Anystina</taxon>
        <taxon>Parasitengona</taxon>
        <taxon>Trombidioidea</taxon>
        <taxon>Trombidiidae</taxon>
        <taxon>Dinothrombium</taxon>
    </lineage>
</organism>
<keyword evidence="4" id="KW-1133">Transmembrane helix</keyword>
<dbReference type="InterPro" id="IPR044004">
    <property type="entry name" value="TSP1_spondin_dom"/>
</dbReference>
<dbReference type="SMART" id="SM00209">
    <property type="entry name" value="TSP1"/>
    <property type="match status" value="1"/>
</dbReference>